<feature type="compositionally biased region" description="Basic and acidic residues" evidence="9">
    <location>
        <begin position="56"/>
        <end position="69"/>
    </location>
</feature>
<evidence type="ECO:0000259" key="10">
    <source>
        <dbReference type="PROSITE" id="PS51522"/>
    </source>
</evidence>
<dbReference type="InterPro" id="IPR008705">
    <property type="entry name" value="Nanos/Xcar2"/>
</dbReference>
<comment type="similarity">
    <text evidence="8">Belongs to the nanos family.</text>
</comment>
<keyword evidence="2" id="KW-0963">Cytoplasm</keyword>
<organism evidence="11 12">
    <name type="scientific">Phoxinus phoxinus</name>
    <name type="common">Eurasian minnow</name>
    <dbReference type="NCBI Taxonomy" id="58324"/>
    <lineage>
        <taxon>Eukaryota</taxon>
        <taxon>Metazoa</taxon>
        <taxon>Chordata</taxon>
        <taxon>Craniata</taxon>
        <taxon>Vertebrata</taxon>
        <taxon>Euteleostomi</taxon>
        <taxon>Actinopterygii</taxon>
        <taxon>Neopterygii</taxon>
        <taxon>Teleostei</taxon>
        <taxon>Ostariophysi</taxon>
        <taxon>Cypriniformes</taxon>
        <taxon>Leuciscidae</taxon>
        <taxon>Phoxininae</taxon>
        <taxon>Phoxinus</taxon>
    </lineage>
</organism>
<evidence type="ECO:0000256" key="8">
    <source>
        <dbReference type="PROSITE-ProRule" id="PRU00855"/>
    </source>
</evidence>
<keyword evidence="5" id="KW-0862">Zinc</keyword>
<dbReference type="InterPro" id="IPR038129">
    <property type="entry name" value="Nanos_sf"/>
</dbReference>
<reference evidence="11 12" key="1">
    <citation type="submission" date="2024-02" db="EMBL/GenBank/DDBJ databases">
        <title>Chromosome-level genome assembly of the Eurasian Minnow (Phoxinus phoxinus).</title>
        <authorList>
            <person name="Oriowo T.O."/>
            <person name="Martin S."/>
            <person name="Stange M."/>
            <person name="Chrysostomakis Y."/>
            <person name="Brown T."/>
            <person name="Winkler S."/>
            <person name="Kukowka S."/>
            <person name="Myers E.W."/>
            <person name="Bohne A."/>
        </authorList>
    </citation>
    <scope>NUCLEOTIDE SEQUENCE [LARGE SCALE GENOMIC DNA]</scope>
    <source>
        <strain evidence="11">ZFMK-TIS-60720</strain>
        <tissue evidence="11">Whole Organism</tissue>
    </source>
</reference>
<comment type="subcellular location">
    <subcellularLocation>
        <location evidence="1">Cytoplasm</location>
    </subcellularLocation>
</comment>
<dbReference type="AlphaFoldDB" id="A0AAN9H8Q9"/>
<evidence type="ECO:0000313" key="12">
    <source>
        <dbReference type="Proteomes" id="UP001364617"/>
    </source>
</evidence>
<evidence type="ECO:0000256" key="9">
    <source>
        <dbReference type="SAM" id="MobiDB-lite"/>
    </source>
</evidence>
<dbReference type="PANTHER" id="PTHR12887">
    <property type="entry name" value="NANOS PROTEIN"/>
    <property type="match status" value="1"/>
</dbReference>
<evidence type="ECO:0000256" key="5">
    <source>
        <dbReference type="ARBA" id="ARBA00022833"/>
    </source>
</evidence>
<evidence type="ECO:0000256" key="6">
    <source>
        <dbReference type="ARBA" id="ARBA00022845"/>
    </source>
</evidence>
<dbReference type="GO" id="GO:0008270">
    <property type="term" value="F:zinc ion binding"/>
    <property type="evidence" value="ECO:0007669"/>
    <property type="project" value="UniProtKB-KW"/>
</dbReference>
<dbReference type="EMBL" id="JAYKXH010000006">
    <property type="protein sequence ID" value="KAK7165663.1"/>
    <property type="molecule type" value="Genomic_DNA"/>
</dbReference>
<proteinExistence type="inferred from homology"/>
<dbReference type="Proteomes" id="UP001364617">
    <property type="component" value="Unassembled WGS sequence"/>
</dbReference>
<comment type="caution">
    <text evidence="11">The sequence shown here is derived from an EMBL/GenBank/DDBJ whole genome shotgun (WGS) entry which is preliminary data.</text>
</comment>
<sequence length="142" mass="16096">MEFKSDYFQPWEDYLGLADLVRRMHRSGQQSGSDEGKSQTTTVARVESPSGPTRARTAETSEEPCKNSSDQHERMFCSFCKHNGESEVVFRSHYLKDRTGSVTCPYLSQYMCPLCGATGAKAHTKRFCPRVEKTYSSVYAKK</sequence>
<feature type="domain" description="Nanos-type" evidence="10">
    <location>
        <begin position="76"/>
        <end position="130"/>
    </location>
</feature>
<protein>
    <recommendedName>
        <fullName evidence="10">Nanos-type domain-containing protein</fullName>
    </recommendedName>
</protein>
<keyword evidence="6 8" id="KW-0810">Translation regulation</keyword>
<evidence type="ECO:0000256" key="3">
    <source>
        <dbReference type="ARBA" id="ARBA00022723"/>
    </source>
</evidence>
<accession>A0AAN9H8Q9</accession>
<evidence type="ECO:0000256" key="2">
    <source>
        <dbReference type="ARBA" id="ARBA00022490"/>
    </source>
</evidence>
<keyword evidence="12" id="KW-1185">Reference proteome</keyword>
<feature type="region of interest" description="Disordered" evidence="9">
    <location>
        <begin position="25"/>
        <end position="69"/>
    </location>
</feature>
<evidence type="ECO:0000256" key="7">
    <source>
        <dbReference type="ARBA" id="ARBA00022884"/>
    </source>
</evidence>
<keyword evidence="3" id="KW-0479">Metal-binding</keyword>
<keyword evidence="4 8" id="KW-0863">Zinc-finger</keyword>
<feature type="compositionally biased region" description="Polar residues" evidence="9">
    <location>
        <begin position="27"/>
        <end position="43"/>
    </location>
</feature>
<dbReference type="GO" id="GO:0006417">
    <property type="term" value="P:regulation of translation"/>
    <property type="evidence" value="ECO:0007669"/>
    <property type="project" value="UniProtKB-UniRule"/>
</dbReference>
<dbReference type="GO" id="GO:0003723">
    <property type="term" value="F:RNA binding"/>
    <property type="evidence" value="ECO:0007669"/>
    <property type="project" value="UniProtKB-UniRule"/>
</dbReference>
<evidence type="ECO:0000313" key="11">
    <source>
        <dbReference type="EMBL" id="KAK7165663.1"/>
    </source>
</evidence>
<evidence type="ECO:0000256" key="4">
    <source>
        <dbReference type="ARBA" id="ARBA00022771"/>
    </source>
</evidence>
<dbReference type="PROSITE" id="PS51522">
    <property type="entry name" value="ZF_NANOS"/>
    <property type="match status" value="1"/>
</dbReference>
<keyword evidence="7 8" id="KW-0694">RNA-binding</keyword>
<dbReference type="InterPro" id="IPR024161">
    <property type="entry name" value="Znf_nanos-typ"/>
</dbReference>
<dbReference type="Gene3D" id="4.10.60.30">
    <property type="entry name" value="Nanos, RNA-binding domain"/>
    <property type="match status" value="1"/>
</dbReference>
<dbReference type="Pfam" id="PF05741">
    <property type="entry name" value="zf-nanos"/>
    <property type="match status" value="1"/>
</dbReference>
<name>A0AAN9H8Q9_9TELE</name>
<dbReference type="GO" id="GO:0005737">
    <property type="term" value="C:cytoplasm"/>
    <property type="evidence" value="ECO:0007669"/>
    <property type="project" value="UniProtKB-SubCell"/>
</dbReference>
<evidence type="ECO:0000256" key="1">
    <source>
        <dbReference type="ARBA" id="ARBA00004496"/>
    </source>
</evidence>
<gene>
    <name evidence="11" type="ORF">R3I93_005668</name>
</gene>